<proteinExistence type="predicted"/>
<dbReference type="OrthoDB" id="6506763at2"/>
<evidence type="ECO:0000313" key="5">
    <source>
        <dbReference type="EMBL" id="PXW98228.1"/>
    </source>
</evidence>
<dbReference type="GO" id="GO:0000976">
    <property type="term" value="F:transcription cis-regulatory region binding"/>
    <property type="evidence" value="ECO:0007669"/>
    <property type="project" value="TreeGrafter"/>
</dbReference>
<keyword evidence="3" id="KW-0804">Transcription</keyword>
<evidence type="ECO:0000256" key="3">
    <source>
        <dbReference type="ARBA" id="ARBA00023163"/>
    </source>
</evidence>
<dbReference type="Pfam" id="PF12833">
    <property type="entry name" value="HTH_18"/>
    <property type="match status" value="1"/>
</dbReference>
<accession>A0A318H703</accession>
<evidence type="ECO:0000256" key="1">
    <source>
        <dbReference type="ARBA" id="ARBA00023015"/>
    </source>
</evidence>
<evidence type="ECO:0000256" key="2">
    <source>
        <dbReference type="ARBA" id="ARBA00023125"/>
    </source>
</evidence>
<feature type="domain" description="HTH araC/xylS-type" evidence="4">
    <location>
        <begin position="281"/>
        <end position="359"/>
    </location>
</feature>
<dbReference type="AlphaFoldDB" id="A0A318H703"/>
<comment type="caution">
    <text evidence="5">The sequence shown here is derived from an EMBL/GenBank/DDBJ whole genome shotgun (WGS) entry which is preliminary data.</text>
</comment>
<dbReference type="SMART" id="SM00342">
    <property type="entry name" value="HTH_ARAC"/>
    <property type="match status" value="1"/>
</dbReference>
<dbReference type="PROSITE" id="PS01124">
    <property type="entry name" value="HTH_ARAC_FAMILY_2"/>
    <property type="match status" value="1"/>
</dbReference>
<dbReference type="InterPro" id="IPR009057">
    <property type="entry name" value="Homeodomain-like_sf"/>
</dbReference>
<dbReference type="PANTHER" id="PTHR47894:SF1">
    <property type="entry name" value="HTH-TYPE TRANSCRIPTIONAL REGULATOR VQSM"/>
    <property type="match status" value="1"/>
</dbReference>
<name>A0A318H703_9BURK</name>
<dbReference type="Proteomes" id="UP000247811">
    <property type="component" value="Unassembled WGS sequence"/>
</dbReference>
<evidence type="ECO:0000313" key="6">
    <source>
        <dbReference type="Proteomes" id="UP000247811"/>
    </source>
</evidence>
<organism evidence="5 6">
    <name type="scientific">Sphaerotilus hippei</name>
    <dbReference type="NCBI Taxonomy" id="744406"/>
    <lineage>
        <taxon>Bacteria</taxon>
        <taxon>Pseudomonadati</taxon>
        <taxon>Pseudomonadota</taxon>
        <taxon>Betaproteobacteria</taxon>
        <taxon>Burkholderiales</taxon>
        <taxon>Sphaerotilaceae</taxon>
        <taxon>Sphaerotilus</taxon>
    </lineage>
</organism>
<dbReference type="GO" id="GO:0005829">
    <property type="term" value="C:cytosol"/>
    <property type="evidence" value="ECO:0007669"/>
    <property type="project" value="TreeGrafter"/>
</dbReference>
<reference evidence="5 6" key="1">
    <citation type="submission" date="2018-05" db="EMBL/GenBank/DDBJ databases">
        <title>Genomic Encyclopedia of Type Strains, Phase IV (KMG-IV): sequencing the most valuable type-strain genomes for metagenomic binning, comparative biology and taxonomic classification.</title>
        <authorList>
            <person name="Goeker M."/>
        </authorList>
    </citation>
    <scope>NUCLEOTIDE SEQUENCE [LARGE SCALE GENOMIC DNA]</scope>
    <source>
        <strain evidence="5 6">DSM 566</strain>
    </source>
</reference>
<dbReference type="InterPro" id="IPR018060">
    <property type="entry name" value="HTH_AraC"/>
</dbReference>
<dbReference type="SUPFAM" id="SSF46689">
    <property type="entry name" value="Homeodomain-like"/>
    <property type="match status" value="1"/>
</dbReference>
<dbReference type="PANTHER" id="PTHR47894">
    <property type="entry name" value="HTH-TYPE TRANSCRIPTIONAL REGULATOR GADX"/>
    <property type="match status" value="1"/>
</dbReference>
<protein>
    <submittedName>
        <fullName evidence="5">AraC-type transcriptional regulator</fullName>
    </submittedName>
</protein>
<evidence type="ECO:0000259" key="4">
    <source>
        <dbReference type="PROSITE" id="PS01124"/>
    </source>
</evidence>
<keyword evidence="2" id="KW-0238">DNA-binding</keyword>
<keyword evidence="6" id="KW-1185">Reference proteome</keyword>
<keyword evidence="1" id="KW-0805">Transcription regulation</keyword>
<dbReference type="EMBL" id="QJJS01000003">
    <property type="protein sequence ID" value="PXW98228.1"/>
    <property type="molecule type" value="Genomic_DNA"/>
</dbReference>
<dbReference type="GO" id="GO:0003700">
    <property type="term" value="F:DNA-binding transcription factor activity"/>
    <property type="evidence" value="ECO:0007669"/>
    <property type="project" value="InterPro"/>
</dbReference>
<sequence>MSICTFSIREPTVSMHVVRLMQRHLSARGVEAEIFRRHVGVSEVEFSRPQSRLDVRRFRQARRLVEDTGRLMDFRERVPLAWTEWVSQGWPDLPALWFNSASLGSALQHYVRFRPLISEVDAMKCEADTDTLVLSCTPDARTDANMMSTVSHLLMVRDLIAHYQQCLDQPIAARVELGEVGRPVVAAQCSEIFDMPLSIRSGAREHRIVLQGRDLWAQVQSHHHLCSTWSENALEAQLQALAQTGAAQILARRVEDLIETLWQDAGGGDREVNSIALQQYVAKAMGMSRWTLQRNLASHGLSFTKLLDDLRVRRLPTLLSDPSLSLLNVGSRLGFATQSAFSTYFRSRHGYPPSRDPAWLGRG</sequence>
<dbReference type="Gene3D" id="1.10.10.60">
    <property type="entry name" value="Homeodomain-like"/>
    <property type="match status" value="1"/>
</dbReference>
<gene>
    <name evidence="5" type="ORF">C7444_103326</name>
</gene>